<dbReference type="EMBL" id="LLZU01000015">
    <property type="protein sequence ID" value="KRV49135.1"/>
    <property type="molecule type" value="Genomic_DNA"/>
</dbReference>
<name>A0A0T6LTH1_WENVI</name>
<feature type="chain" id="PRO_5039471224" description="N-acetylmuramoyl-L-alanine amidase" evidence="5">
    <location>
        <begin position="28"/>
        <end position="206"/>
    </location>
</feature>
<evidence type="ECO:0000256" key="3">
    <source>
        <dbReference type="ARBA" id="ARBA00022801"/>
    </source>
</evidence>
<gene>
    <name evidence="7" type="ORF">AQ490_21750</name>
</gene>
<dbReference type="eggNOG" id="COG3023">
    <property type="taxonomic scope" value="Bacteria"/>
</dbReference>
<accession>A0A0T6LTH1</accession>
<evidence type="ECO:0000256" key="4">
    <source>
        <dbReference type="ARBA" id="ARBA00023316"/>
    </source>
</evidence>
<dbReference type="InterPro" id="IPR006311">
    <property type="entry name" value="TAT_signal"/>
</dbReference>
<comment type="catalytic activity">
    <reaction evidence="1">
        <text>Hydrolyzes the link between N-acetylmuramoyl residues and L-amino acid residues in certain cell-wall glycopeptides.</text>
        <dbReference type="EC" id="3.5.1.28"/>
    </reaction>
</comment>
<evidence type="ECO:0000256" key="5">
    <source>
        <dbReference type="SAM" id="SignalP"/>
    </source>
</evidence>
<dbReference type="AlphaFoldDB" id="A0A0T6LTH1"/>
<keyword evidence="8" id="KW-1185">Reference proteome</keyword>
<evidence type="ECO:0000256" key="2">
    <source>
        <dbReference type="ARBA" id="ARBA00011901"/>
    </source>
</evidence>
<dbReference type="InterPro" id="IPR051206">
    <property type="entry name" value="NAMLAA_amidase_2"/>
</dbReference>
<dbReference type="GO" id="GO:0009253">
    <property type="term" value="P:peptidoglycan catabolic process"/>
    <property type="evidence" value="ECO:0007669"/>
    <property type="project" value="InterPro"/>
</dbReference>
<comment type="caution">
    <text evidence="7">The sequence shown here is derived from an EMBL/GenBank/DDBJ whole genome shotgun (WGS) entry which is preliminary data.</text>
</comment>
<dbReference type="Proteomes" id="UP000050867">
    <property type="component" value="Unassembled WGS sequence"/>
</dbReference>
<dbReference type="STRING" id="76728.AQ490_21750"/>
<dbReference type="Pfam" id="PF01510">
    <property type="entry name" value="Amidase_2"/>
    <property type="match status" value="1"/>
</dbReference>
<keyword evidence="4" id="KW-0961">Cell wall biogenesis/degradation</keyword>
<dbReference type="FunFam" id="3.40.80.10:FF:000006">
    <property type="entry name" value="N-acetylmuramoyl-L-alanine amidase"/>
    <property type="match status" value="1"/>
</dbReference>
<dbReference type="GO" id="GO:0009254">
    <property type="term" value="P:peptidoglycan turnover"/>
    <property type="evidence" value="ECO:0007669"/>
    <property type="project" value="TreeGrafter"/>
</dbReference>
<dbReference type="PROSITE" id="PS51318">
    <property type="entry name" value="TAT"/>
    <property type="match status" value="1"/>
</dbReference>
<feature type="signal peptide" evidence="5">
    <location>
        <begin position="1"/>
        <end position="27"/>
    </location>
</feature>
<evidence type="ECO:0000313" key="8">
    <source>
        <dbReference type="Proteomes" id="UP000050867"/>
    </source>
</evidence>
<proteinExistence type="predicted"/>
<dbReference type="InterPro" id="IPR002502">
    <property type="entry name" value="Amidase_domain"/>
</dbReference>
<sequence>MDAAPTPSRRAVLRGGLLLGTSAAVLAGDIAQVAAKDAGPAPVVPAGYPPVYWSPASRSNYTVSNRPTTYPVEFVVVHVTQETYADTIRIFQDPSSQVSAHYVVRSADGYIGQCVREKDIGWHAGNWTYNTRSIGIEHEGWVDKPEYFTDAMYQASAALTAAVCDRYGIPKDRNHIIGHNEVPGATHTDPGPYWDWNRYLGLVNGG</sequence>
<dbReference type="Gene3D" id="3.40.80.10">
    <property type="entry name" value="Peptidoglycan recognition protein-like"/>
    <property type="match status" value="1"/>
</dbReference>
<dbReference type="GO" id="GO:0008745">
    <property type="term" value="F:N-acetylmuramoyl-L-alanine amidase activity"/>
    <property type="evidence" value="ECO:0007669"/>
    <property type="project" value="UniProtKB-EC"/>
</dbReference>
<evidence type="ECO:0000259" key="6">
    <source>
        <dbReference type="SMART" id="SM00644"/>
    </source>
</evidence>
<evidence type="ECO:0000256" key="1">
    <source>
        <dbReference type="ARBA" id="ARBA00001561"/>
    </source>
</evidence>
<dbReference type="GO" id="GO:0071555">
    <property type="term" value="P:cell wall organization"/>
    <property type="evidence" value="ECO:0007669"/>
    <property type="project" value="UniProtKB-KW"/>
</dbReference>
<evidence type="ECO:0000313" key="7">
    <source>
        <dbReference type="EMBL" id="KRV49135.1"/>
    </source>
</evidence>
<keyword evidence="5" id="KW-0732">Signal</keyword>
<dbReference type="PANTHER" id="PTHR30417">
    <property type="entry name" value="N-ACETYLMURAMOYL-L-ALANINE AMIDASE AMID"/>
    <property type="match status" value="1"/>
</dbReference>
<dbReference type="OrthoDB" id="66275at2"/>
<organism evidence="7 8">
    <name type="scientific">Wenjunlia vitaminophila</name>
    <name type="common">Streptomyces vitaminophilus</name>
    <dbReference type="NCBI Taxonomy" id="76728"/>
    <lineage>
        <taxon>Bacteria</taxon>
        <taxon>Bacillati</taxon>
        <taxon>Actinomycetota</taxon>
        <taxon>Actinomycetes</taxon>
        <taxon>Kitasatosporales</taxon>
        <taxon>Streptomycetaceae</taxon>
        <taxon>Wenjunlia</taxon>
    </lineage>
</organism>
<dbReference type="SUPFAM" id="SSF55846">
    <property type="entry name" value="N-acetylmuramoyl-L-alanine amidase-like"/>
    <property type="match status" value="1"/>
</dbReference>
<dbReference type="CDD" id="cd06583">
    <property type="entry name" value="PGRP"/>
    <property type="match status" value="1"/>
</dbReference>
<dbReference type="PANTHER" id="PTHR30417:SF1">
    <property type="entry name" value="N-ACETYLMURAMOYL-L-ALANINE AMIDASE AMID"/>
    <property type="match status" value="1"/>
</dbReference>
<dbReference type="SMART" id="SM00644">
    <property type="entry name" value="Ami_2"/>
    <property type="match status" value="1"/>
</dbReference>
<protein>
    <recommendedName>
        <fullName evidence="2">N-acetylmuramoyl-L-alanine amidase</fullName>
        <ecNumber evidence="2">3.5.1.28</ecNumber>
    </recommendedName>
</protein>
<dbReference type="EC" id="3.5.1.28" evidence="2"/>
<keyword evidence="3" id="KW-0378">Hydrolase</keyword>
<dbReference type="InterPro" id="IPR036505">
    <property type="entry name" value="Amidase/PGRP_sf"/>
</dbReference>
<feature type="domain" description="N-acetylmuramoyl-L-alanine amidase" evidence="6">
    <location>
        <begin position="61"/>
        <end position="191"/>
    </location>
</feature>
<reference evidence="7 8" key="1">
    <citation type="submission" date="2015-10" db="EMBL/GenBank/DDBJ databases">
        <title>Draft genome sequence of pyrrolomycin-producing Streptomyces vitaminophilus.</title>
        <authorList>
            <person name="Graham D.E."/>
            <person name="Mahan K.M."/>
            <person name="Klingeman D.M."/>
            <person name="Hettich R.L."/>
            <person name="Parry R.J."/>
        </authorList>
    </citation>
    <scope>NUCLEOTIDE SEQUENCE [LARGE SCALE GENOMIC DNA]</scope>
    <source>
        <strain evidence="7 8">ATCC 31673</strain>
    </source>
</reference>